<gene>
    <name evidence="8" type="ORF">SAMN04489732_11455</name>
</gene>
<protein>
    <submittedName>
        <fullName evidence="8">Integral membrane protein</fullName>
    </submittedName>
</protein>
<dbReference type="PANTHER" id="PTHR40077">
    <property type="entry name" value="MEMBRANE PROTEIN-RELATED"/>
    <property type="match status" value="1"/>
</dbReference>
<evidence type="ECO:0000313" key="8">
    <source>
        <dbReference type="EMBL" id="SEP50242.1"/>
    </source>
</evidence>
<name>A0A1H8YDT7_9PSEU</name>
<evidence type="ECO:0000256" key="2">
    <source>
        <dbReference type="ARBA" id="ARBA00022475"/>
    </source>
</evidence>
<comment type="subcellular location">
    <subcellularLocation>
        <location evidence="1">Cell membrane</location>
        <topology evidence="1">Multi-pass membrane protein</topology>
    </subcellularLocation>
</comment>
<dbReference type="InterPro" id="IPR023845">
    <property type="entry name" value="DUF3817_TM"/>
</dbReference>
<dbReference type="GO" id="GO:0005886">
    <property type="term" value="C:plasma membrane"/>
    <property type="evidence" value="ECO:0007669"/>
    <property type="project" value="UniProtKB-SubCell"/>
</dbReference>
<reference evidence="8 9" key="1">
    <citation type="submission" date="2016-10" db="EMBL/GenBank/DDBJ databases">
        <authorList>
            <person name="de Groot N.N."/>
        </authorList>
    </citation>
    <scope>NUCLEOTIDE SEQUENCE [LARGE SCALE GENOMIC DNA]</scope>
    <source>
        <strain evidence="8 9">DSM 44993</strain>
    </source>
</reference>
<feature type="domain" description="DUF3817" evidence="7">
    <location>
        <begin position="8"/>
        <end position="94"/>
    </location>
</feature>
<keyword evidence="4 6" id="KW-1133">Transmembrane helix</keyword>
<keyword evidence="3 6" id="KW-0812">Transmembrane</keyword>
<dbReference type="NCBIfam" id="TIGR03954">
    <property type="entry name" value="integ_memb_HG"/>
    <property type="match status" value="1"/>
</dbReference>
<keyword evidence="9" id="KW-1185">Reference proteome</keyword>
<evidence type="ECO:0000259" key="7">
    <source>
        <dbReference type="Pfam" id="PF12823"/>
    </source>
</evidence>
<dbReference type="OrthoDB" id="3396203at2"/>
<dbReference type="RefSeq" id="WP_091622106.1">
    <property type="nucleotide sequence ID" value="NZ_FOEF01000014.1"/>
</dbReference>
<evidence type="ECO:0000256" key="6">
    <source>
        <dbReference type="SAM" id="Phobius"/>
    </source>
</evidence>
<dbReference type="Pfam" id="PF12823">
    <property type="entry name" value="DUF3817"/>
    <property type="match status" value="1"/>
</dbReference>
<organism evidence="8 9">
    <name type="scientific">Amycolatopsis saalfeldensis</name>
    <dbReference type="NCBI Taxonomy" id="394193"/>
    <lineage>
        <taxon>Bacteria</taxon>
        <taxon>Bacillati</taxon>
        <taxon>Actinomycetota</taxon>
        <taxon>Actinomycetes</taxon>
        <taxon>Pseudonocardiales</taxon>
        <taxon>Pseudonocardiaceae</taxon>
        <taxon>Amycolatopsis</taxon>
    </lineage>
</organism>
<dbReference type="AlphaFoldDB" id="A0A1H8YDT7"/>
<dbReference type="Proteomes" id="UP000198582">
    <property type="component" value="Unassembled WGS sequence"/>
</dbReference>
<evidence type="ECO:0000256" key="4">
    <source>
        <dbReference type="ARBA" id="ARBA00022989"/>
    </source>
</evidence>
<feature type="transmembrane region" description="Helical" evidence="6">
    <location>
        <begin position="7"/>
        <end position="29"/>
    </location>
</feature>
<dbReference type="STRING" id="394193.SAMN04489732_11455"/>
<evidence type="ECO:0000256" key="3">
    <source>
        <dbReference type="ARBA" id="ARBA00022692"/>
    </source>
</evidence>
<evidence type="ECO:0000256" key="5">
    <source>
        <dbReference type="ARBA" id="ARBA00023136"/>
    </source>
</evidence>
<keyword evidence="5 6" id="KW-0472">Membrane</keyword>
<sequence length="123" mass="13251">MSSKAALVFRVAAVAEALSWAALLIGMFLKYVVHSSGEGGVPVIGMVHGVIFVLYLLVSLSVAKPLGWRPKMLVLALLSSVPPLFTWLFEKWALRNGRLDGPERLTHGGVGLFEPRVPETVAA</sequence>
<evidence type="ECO:0000256" key="1">
    <source>
        <dbReference type="ARBA" id="ARBA00004651"/>
    </source>
</evidence>
<accession>A0A1H8YDT7</accession>
<proteinExistence type="predicted"/>
<keyword evidence="2" id="KW-1003">Cell membrane</keyword>
<feature type="transmembrane region" description="Helical" evidence="6">
    <location>
        <begin position="41"/>
        <end position="60"/>
    </location>
</feature>
<dbReference type="EMBL" id="FOEF01000014">
    <property type="protein sequence ID" value="SEP50242.1"/>
    <property type="molecule type" value="Genomic_DNA"/>
</dbReference>
<evidence type="ECO:0000313" key="9">
    <source>
        <dbReference type="Proteomes" id="UP000198582"/>
    </source>
</evidence>
<dbReference type="PANTHER" id="PTHR40077:SF1">
    <property type="entry name" value="MEMBRANE PROTEIN"/>
    <property type="match status" value="1"/>
</dbReference>